<feature type="chain" id="PRO_5045197998" evidence="2">
    <location>
        <begin position="25"/>
        <end position="169"/>
    </location>
</feature>
<feature type="signal peptide" evidence="2">
    <location>
        <begin position="1"/>
        <end position="24"/>
    </location>
</feature>
<name>A0ABQ2B2F6_9MICO</name>
<gene>
    <name evidence="3" type="ORF">GCM10007368_02030</name>
</gene>
<sequence>MRNRQTITRTAAVTTSALLAFALAACGGGSDEGGSTSEGSAEGGAATEESPQAEAEAGGDDVCGATEVLTDMSTAMGDVDPSDLQATMDKLEELTGTLEAVDQPPAEIADDWDALSSSFREVTDSLGAVVDDPSDSEAMTKVSEAMSTLSDQSFQESAQAISTYTAENC</sequence>
<accession>A0ABQ2B2F6</accession>
<feature type="compositionally biased region" description="Low complexity" evidence="1">
    <location>
        <begin position="33"/>
        <end position="50"/>
    </location>
</feature>
<keyword evidence="2" id="KW-0732">Signal</keyword>
<comment type="caution">
    <text evidence="3">The sequence shown here is derived from an EMBL/GenBank/DDBJ whole genome shotgun (WGS) entry which is preliminary data.</text>
</comment>
<reference evidence="4" key="1">
    <citation type="journal article" date="2019" name="Int. J. Syst. Evol. Microbiol.">
        <title>The Global Catalogue of Microorganisms (GCM) 10K type strain sequencing project: providing services to taxonomists for standard genome sequencing and annotation.</title>
        <authorList>
            <consortium name="The Broad Institute Genomics Platform"/>
            <consortium name="The Broad Institute Genome Sequencing Center for Infectious Disease"/>
            <person name="Wu L."/>
            <person name="Ma J."/>
        </authorList>
    </citation>
    <scope>NUCLEOTIDE SEQUENCE [LARGE SCALE GENOMIC DNA]</scope>
    <source>
        <strain evidence="4">CCM 8653</strain>
    </source>
</reference>
<organism evidence="3 4">
    <name type="scientific">Isoptericola cucumis</name>
    <dbReference type="NCBI Taxonomy" id="1776856"/>
    <lineage>
        <taxon>Bacteria</taxon>
        <taxon>Bacillati</taxon>
        <taxon>Actinomycetota</taxon>
        <taxon>Actinomycetes</taxon>
        <taxon>Micrococcales</taxon>
        <taxon>Promicromonosporaceae</taxon>
        <taxon>Isoptericola</taxon>
    </lineage>
</organism>
<dbReference type="RefSeq" id="WP_188521782.1">
    <property type="nucleotide sequence ID" value="NZ_BMDG01000001.1"/>
</dbReference>
<protein>
    <submittedName>
        <fullName evidence="3">Uncharacterized protein</fullName>
    </submittedName>
</protein>
<evidence type="ECO:0000313" key="4">
    <source>
        <dbReference type="Proteomes" id="UP000632535"/>
    </source>
</evidence>
<evidence type="ECO:0000256" key="2">
    <source>
        <dbReference type="SAM" id="SignalP"/>
    </source>
</evidence>
<dbReference type="Proteomes" id="UP000632535">
    <property type="component" value="Unassembled WGS sequence"/>
</dbReference>
<evidence type="ECO:0000313" key="3">
    <source>
        <dbReference type="EMBL" id="GGI04612.1"/>
    </source>
</evidence>
<dbReference type="PROSITE" id="PS51257">
    <property type="entry name" value="PROKAR_LIPOPROTEIN"/>
    <property type="match status" value="1"/>
</dbReference>
<evidence type="ECO:0000256" key="1">
    <source>
        <dbReference type="SAM" id="MobiDB-lite"/>
    </source>
</evidence>
<proteinExistence type="predicted"/>
<feature type="region of interest" description="Disordered" evidence="1">
    <location>
        <begin position="28"/>
        <end position="62"/>
    </location>
</feature>
<dbReference type="EMBL" id="BMDG01000001">
    <property type="protein sequence ID" value="GGI04612.1"/>
    <property type="molecule type" value="Genomic_DNA"/>
</dbReference>
<keyword evidence="4" id="KW-1185">Reference proteome</keyword>